<name>A0AA39CS14_9EURO</name>
<dbReference type="PROSITE" id="PS50405">
    <property type="entry name" value="GST_CTER"/>
    <property type="match status" value="1"/>
</dbReference>
<dbReference type="SFLD" id="SFLDG00358">
    <property type="entry name" value="Main_(cytGST)"/>
    <property type="match status" value="1"/>
</dbReference>
<protein>
    <submittedName>
        <fullName evidence="4">Glutathione s-transferase</fullName>
        <ecNumber evidence="4">2.5.1.18</ecNumber>
    </submittedName>
</protein>
<organism evidence="4">
    <name type="scientific">Knufia peltigerae</name>
    <dbReference type="NCBI Taxonomy" id="1002370"/>
    <lineage>
        <taxon>Eukaryota</taxon>
        <taxon>Fungi</taxon>
        <taxon>Dikarya</taxon>
        <taxon>Ascomycota</taxon>
        <taxon>Pezizomycotina</taxon>
        <taxon>Eurotiomycetes</taxon>
        <taxon>Chaetothyriomycetidae</taxon>
        <taxon>Chaetothyriales</taxon>
        <taxon>Trichomeriaceae</taxon>
        <taxon>Knufia</taxon>
    </lineage>
</organism>
<evidence type="ECO:0000256" key="1">
    <source>
        <dbReference type="ARBA" id="ARBA00007409"/>
    </source>
</evidence>
<accession>A0AA39CS14</accession>
<dbReference type="InterPro" id="IPR036282">
    <property type="entry name" value="Glutathione-S-Trfase_C_sf"/>
</dbReference>
<sequence length="379" mass="41306">MLLLAGCAPQYYVEQPTSEAGRVCAAGCAQRHLQCAGQTRSMAETAQQRCQAEKARVIDTCSDIADEKMRHRCEGARGAGAYCATAANTRACDATRAQCVLDCGGSLHGRRPGDRQPPVQLRAAGGTDAGQALQGHRASGTTPFLRIESARLHAAGTDDGLRRASTGHMSTTLYGSTSTASLVVHWLLIELGIEHELVLLDFDTREHKSADYLALNPAGRVPTLLIDGQVLTEAAAIALYLADRHPQAGLLPAVGTPARGEAYRWMFWCANTVQPAYRAWFYPHEAADGECIDAVRAMARQQLEAAWQHVATHLQSGGPYLLGNAPSVVDFMLVMLMRWSRNMPTPSDHWPVLKAYADRLKARPAFAEVYRREGITDWR</sequence>
<dbReference type="Gene3D" id="3.40.30.10">
    <property type="entry name" value="Glutaredoxin"/>
    <property type="match status" value="1"/>
</dbReference>
<dbReference type="InterPro" id="IPR010987">
    <property type="entry name" value="Glutathione-S-Trfase_C-like"/>
</dbReference>
<dbReference type="InterPro" id="IPR036249">
    <property type="entry name" value="Thioredoxin-like_sf"/>
</dbReference>
<dbReference type="EMBL" id="JAPDRN010000133">
    <property type="protein sequence ID" value="KAJ9619362.1"/>
    <property type="molecule type" value="Genomic_DNA"/>
</dbReference>
<dbReference type="InterPro" id="IPR004045">
    <property type="entry name" value="Glutathione_S-Trfase_N"/>
</dbReference>
<dbReference type="CDD" id="cd03057">
    <property type="entry name" value="GST_N_Beta"/>
    <property type="match status" value="1"/>
</dbReference>
<dbReference type="Pfam" id="PF13410">
    <property type="entry name" value="GST_C_2"/>
    <property type="match status" value="1"/>
</dbReference>
<dbReference type="GO" id="GO:0004364">
    <property type="term" value="F:glutathione transferase activity"/>
    <property type="evidence" value="ECO:0007669"/>
    <property type="project" value="UniProtKB-EC"/>
</dbReference>
<reference evidence="4" key="1">
    <citation type="submission" date="2022-10" db="EMBL/GenBank/DDBJ databases">
        <title>Culturing micro-colonial fungi from biological soil crusts in the Mojave desert and describing Neophaeococcomyces mojavensis, and introducing the new genera and species Taxawa tesnikishii.</title>
        <authorList>
            <person name="Kurbessoian T."/>
            <person name="Stajich J.E."/>
        </authorList>
    </citation>
    <scope>NUCLEOTIDE SEQUENCE</scope>
    <source>
        <strain evidence="4">TK_35</strain>
    </source>
</reference>
<evidence type="ECO:0000259" key="2">
    <source>
        <dbReference type="PROSITE" id="PS50404"/>
    </source>
</evidence>
<dbReference type="EC" id="2.5.1.18" evidence="4"/>
<dbReference type="SUPFAM" id="SSF52833">
    <property type="entry name" value="Thioredoxin-like"/>
    <property type="match status" value="1"/>
</dbReference>
<proteinExistence type="inferred from homology"/>
<keyword evidence="4" id="KW-0808">Transferase</keyword>
<comment type="similarity">
    <text evidence="1">Belongs to the GST superfamily.</text>
</comment>
<dbReference type="Gene3D" id="1.20.1050.10">
    <property type="match status" value="1"/>
</dbReference>
<evidence type="ECO:0000259" key="3">
    <source>
        <dbReference type="PROSITE" id="PS50405"/>
    </source>
</evidence>
<dbReference type="PANTHER" id="PTHR44051:SF21">
    <property type="entry name" value="GLUTATHIONE S-TRANSFERASE FAMILY PROTEIN"/>
    <property type="match status" value="1"/>
</dbReference>
<dbReference type="PROSITE" id="PS50404">
    <property type="entry name" value="GST_NTER"/>
    <property type="match status" value="1"/>
</dbReference>
<dbReference type="SFLD" id="SFLDS00019">
    <property type="entry name" value="Glutathione_Transferase_(cytos"/>
    <property type="match status" value="1"/>
</dbReference>
<comment type="caution">
    <text evidence="4">The sequence shown here is derived from an EMBL/GenBank/DDBJ whole genome shotgun (WGS) entry which is preliminary data.</text>
</comment>
<dbReference type="InterPro" id="IPR040079">
    <property type="entry name" value="Glutathione_S-Trfase"/>
</dbReference>
<dbReference type="AlphaFoldDB" id="A0AA39CS14"/>
<dbReference type="Pfam" id="PF02798">
    <property type="entry name" value="GST_N"/>
    <property type="match status" value="1"/>
</dbReference>
<dbReference type="PANTHER" id="PTHR44051">
    <property type="entry name" value="GLUTATHIONE S-TRANSFERASE-RELATED"/>
    <property type="match status" value="1"/>
</dbReference>
<dbReference type="SUPFAM" id="SSF47616">
    <property type="entry name" value="GST C-terminal domain-like"/>
    <property type="match status" value="1"/>
</dbReference>
<gene>
    <name evidence="4" type="primary">gst4</name>
    <name evidence="4" type="ORF">H2204_012732</name>
</gene>
<evidence type="ECO:0000313" key="4">
    <source>
        <dbReference type="EMBL" id="KAJ9619362.1"/>
    </source>
</evidence>
<dbReference type="CDD" id="cd03188">
    <property type="entry name" value="GST_C_Beta"/>
    <property type="match status" value="1"/>
</dbReference>
<feature type="domain" description="GST C-terminal" evidence="3">
    <location>
        <begin position="255"/>
        <end position="379"/>
    </location>
</feature>
<feature type="domain" description="GST N-terminal" evidence="2">
    <location>
        <begin position="168"/>
        <end position="249"/>
    </location>
</feature>
<dbReference type="SFLD" id="SFLDG01150">
    <property type="entry name" value="Main.1:_Beta-like"/>
    <property type="match status" value="1"/>
</dbReference>